<keyword evidence="2" id="KW-1133">Transmembrane helix</keyword>
<dbReference type="EMBL" id="BMGR01000003">
    <property type="protein sequence ID" value="GGF97128.1"/>
    <property type="molecule type" value="Genomic_DNA"/>
</dbReference>
<proteinExistence type="predicted"/>
<comment type="caution">
    <text evidence="5">The sequence shown here is derived from an EMBL/GenBank/DDBJ whole genome shotgun (WGS) entry which is preliminary data.</text>
</comment>
<feature type="compositionally biased region" description="Pro residues" evidence="1">
    <location>
        <begin position="131"/>
        <end position="141"/>
    </location>
</feature>
<dbReference type="NCBIfam" id="NF040535">
    <property type="entry name" value="LiaF_C_term"/>
    <property type="match status" value="1"/>
</dbReference>
<accession>A0A917FRY2</accession>
<sequence>MERYVVKRFFWGLIIIAVGVAFLLRQMGILPFDIGDIISIFWPVILILFGIEGLIGYKDAGSYNWWSWLTLGLGIYFLGRNLGMLHFSIGEIIPYAIPAVIILFGLSMIFRPQGKQQGPAKEEWQAYPPASNIPPAPPLHPDPTKPGAGDFSDMDPYGSDVKRSTYEEKYRSGASSPKHERVEWWNHDAGVQTRSGFIGDIHLGQDYWELKPMNISHFIGDTVLDLTKAQIPYGETKLTISSFIGDVKIFLPNDYEVGVHVVSSAFIGDSTILDRKEGGIFRNSNIETPAYHDCEKKIRLVVSTFIGDVRVTKVG</sequence>
<feature type="transmembrane region" description="Helical" evidence="2">
    <location>
        <begin position="63"/>
        <end position="80"/>
    </location>
</feature>
<evidence type="ECO:0000313" key="6">
    <source>
        <dbReference type="Proteomes" id="UP000644756"/>
    </source>
</evidence>
<evidence type="ECO:0008006" key="7">
    <source>
        <dbReference type="Google" id="ProtNLM"/>
    </source>
</evidence>
<evidence type="ECO:0000313" key="5">
    <source>
        <dbReference type="EMBL" id="GGF97128.1"/>
    </source>
</evidence>
<evidence type="ECO:0000259" key="3">
    <source>
        <dbReference type="Pfam" id="PF09922"/>
    </source>
</evidence>
<feature type="transmembrane region" description="Helical" evidence="2">
    <location>
        <begin position="92"/>
        <end position="110"/>
    </location>
</feature>
<dbReference type="Pfam" id="PF09922">
    <property type="entry name" value="LiaF-like_C"/>
    <property type="match status" value="1"/>
</dbReference>
<dbReference type="InterPro" id="IPR054331">
    <property type="entry name" value="LiaF_TM"/>
</dbReference>
<name>A0A917FRY2_9BACL</name>
<feature type="region of interest" description="Disordered" evidence="1">
    <location>
        <begin position="120"/>
        <end position="160"/>
    </location>
</feature>
<feature type="domain" description="Cell wall-active antibiotics response LiaF-like C-terminal" evidence="3">
    <location>
        <begin position="197"/>
        <end position="311"/>
    </location>
</feature>
<protein>
    <recommendedName>
        <fullName evidence="7">Cell wall-active antibiotics response protein</fullName>
    </recommendedName>
</protein>
<keyword evidence="6" id="KW-1185">Reference proteome</keyword>
<dbReference type="Proteomes" id="UP000644756">
    <property type="component" value="Unassembled WGS sequence"/>
</dbReference>
<organism evidence="5 6">
    <name type="scientific">Paenibacillus abyssi</name>
    <dbReference type="NCBI Taxonomy" id="1340531"/>
    <lineage>
        <taxon>Bacteria</taxon>
        <taxon>Bacillati</taxon>
        <taxon>Bacillota</taxon>
        <taxon>Bacilli</taxon>
        <taxon>Bacillales</taxon>
        <taxon>Paenibacillaceae</taxon>
        <taxon>Paenibacillus</taxon>
    </lineage>
</organism>
<keyword evidence="2" id="KW-0472">Membrane</keyword>
<reference evidence="5" key="1">
    <citation type="journal article" date="2014" name="Int. J. Syst. Evol. Microbiol.">
        <title>Complete genome sequence of Corynebacterium casei LMG S-19264T (=DSM 44701T), isolated from a smear-ripened cheese.</title>
        <authorList>
            <consortium name="US DOE Joint Genome Institute (JGI-PGF)"/>
            <person name="Walter F."/>
            <person name="Albersmeier A."/>
            <person name="Kalinowski J."/>
            <person name="Ruckert C."/>
        </authorList>
    </citation>
    <scope>NUCLEOTIDE SEQUENCE</scope>
    <source>
        <strain evidence="5">CGMCC 1.12987</strain>
    </source>
</reference>
<feature type="domain" description="LiaF transmembrane" evidence="4">
    <location>
        <begin position="10"/>
        <end position="114"/>
    </location>
</feature>
<evidence type="ECO:0000256" key="1">
    <source>
        <dbReference type="SAM" id="MobiDB-lite"/>
    </source>
</evidence>
<dbReference type="InterPro" id="IPR047793">
    <property type="entry name" value="LiaF_C"/>
</dbReference>
<dbReference type="InterPro" id="IPR024425">
    <property type="entry name" value="LiaF-like_C"/>
</dbReference>
<dbReference type="Pfam" id="PF22570">
    <property type="entry name" value="LiaF-TM"/>
    <property type="match status" value="1"/>
</dbReference>
<keyword evidence="2" id="KW-0812">Transmembrane</keyword>
<feature type="transmembrane region" description="Helical" evidence="2">
    <location>
        <begin position="37"/>
        <end position="57"/>
    </location>
</feature>
<evidence type="ECO:0000256" key="2">
    <source>
        <dbReference type="SAM" id="Phobius"/>
    </source>
</evidence>
<reference evidence="5" key="2">
    <citation type="submission" date="2020-09" db="EMBL/GenBank/DDBJ databases">
        <authorList>
            <person name="Sun Q."/>
            <person name="Zhou Y."/>
        </authorList>
    </citation>
    <scope>NUCLEOTIDE SEQUENCE</scope>
    <source>
        <strain evidence="5">CGMCC 1.12987</strain>
    </source>
</reference>
<dbReference type="AlphaFoldDB" id="A0A917FRY2"/>
<gene>
    <name evidence="5" type="ORF">GCM10010916_13000</name>
</gene>
<evidence type="ECO:0000259" key="4">
    <source>
        <dbReference type="Pfam" id="PF22570"/>
    </source>
</evidence>
<feature type="transmembrane region" description="Helical" evidence="2">
    <location>
        <begin position="6"/>
        <end position="25"/>
    </location>
</feature>